<protein>
    <submittedName>
        <fullName evidence="2">Recombinase RecT</fullName>
    </submittedName>
</protein>
<dbReference type="EMBL" id="MTSM01000053">
    <property type="protein sequence ID" value="OPX54082.1"/>
    <property type="molecule type" value="Genomic_DNA"/>
</dbReference>
<dbReference type="GO" id="GO:0003677">
    <property type="term" value="F:DNA binding"/>
    <property type="evidence" value="ECO:0007669"/>
    <property type="project" value="InterPro"/>
</dbReference>
<dbReference type="InterPro" id="IPR018330">
    <property type="entry name" value="RecT_fam"/>
</dbReference>
<organism evidence="2 3">
    <name type="scientific">Oceanospirillum multiglobuliferum</name>
    <dbReference type="NCBI Taxonomy" id="64969"/>
    <lineage>
        <taxon>Bacteria</taxon>
        <taxon>Pseudomonadati</taxon>
        <taxon>Pseudomonadota</taxon>
        <taxon>Gammaproteobacteria</taxon>
        <taxon>Oceanospirillales</taxon>
        <taxon>Oceanospirillaceae</taxon>
        <taxon>Oceanospirillum</taxon>
    </lineage>
</organism>
<accession>A0A1V4T0G2</accession>
<reference evidence="2 3" key="1">
    <citation type="submission" date="2017-01" db="EMBL/GenBank/DDBJ databases">
        <title>Genome Sequencing of a Marine Spirillum, Oceanospirillum multiglobuliferum ATCC 33336, from Japan.</title>
        <authorList>
            <person name="Carney J.G."/>
            <person name="Trachtenberg A.M."/>
            <person name="Rheaume B.A."/>
            <person name="Linnane J.D."/>
            <person name="Pitts N.L."/>
            <person name="Mykles D.L."/>
            <person name="Maclea K.S."/>
        </authorList>
    </citation>
    <scope>NUCLEOTIDE SEQUENCE [LARGE SCALE GENOMIC DNA]</scope>
    <source>
        <strain evidence="2 3">ATCC 33336</strain>
    </source>
</reference>
<sequence>MATNQSAINELTKPNKKQLTPEQQLNHTLTLMGPEIQRALPKHMNADRIARIALTAVRNTPKLLQTDQKSFLAALMQSSQLGLEPNTPLGQAYLIPYGNQTQFQLGYQGLLDLAYRTGEYQVIYAKEVYSNDDFKYEYGLNPDLKHVPAMEPEGDPVGYYAVYRLKNGGYSFEYWPKQKVLLHAKKFSKSFNNGPWKTNFDEMAKKTVIKSLLKYAPKSIEFAEAVSNDETIKTFDQESKE</sequence>
<dbReference type="AlphaFoldDB" id="A0A1V4T0G2"/>
<name>A0A1V4T0G2_9GAMM</name>
<dbReference type="Pfam" id="PF03837">
    <property type="entry name" value="RecT"/>
    <property type="match status" value="1"/>
</dbReference>
<keyword evidence="3" id="KW-1185">Reference proteome</keyword>
<evidence type="ECO:0000256" key="1">
    <source>
        <dbReference type="SAM" id="MobiDB-lite"/>
    </source>
</evidence>
<evidence type="ECO:0000313" key="2">
    <source>
        <dbReference type="EMBL" id="OPX54082.1"/>
    </source>
</evidence>
<dbReference type="Proteomes" id="UP000191418">
    <property type="component" value="Unassembled WGS sequence"/>
</dbReference>
<dbReference type="RefSeq" id="WP_139776701.1">
    <property type="nucleotide sequence ID" value="NZ_MTSM01000053.1"/>
</dbReference>
<comment type="caution">
    <text evidence="2">The sequence shown here is derived from an EMBL/GenBank/DDBJ whole genome shotgun (WGS) entry which is preliminary data.</text>
</comment>
<gene>
    <name evidence="2" type="ORF">BTE48_16095</name>
</gene>
<proteinExistence type="predicted"/>
<dbReference type="GO" id="GO:0006259">
    <property type="term" value="P:DNA metabolic process"/>
    <property type="evidence" value="ECO:0007669"/>
    <property type="project" value="InterPro"/>
</dbReference>
<feature type="non-terminal residue" evidence="2">
    <location>
        <position position="241"/>
    </location>
</feature>
<evidence type="ECO:0000313" key="3">
    <source>
        <dbReference type="Proteomes" id="UP000191418"/>
    </source>
</evidence>
<dbReference type="NCBIfam" id="TIGR00616">
    <property type="entry name" value="rect"/>
    <property type="match status" value="1"/>
</dbReference>
<feature type="region of interest" description="Disordered" evidence="1">
    <location>
        <begin position="1"/>
        <end position="20"/>
    </location>
</feature>
<dbReference type="InterPro" id="IPR004590">
    <property type="entry name" value="ssDNA_annealing_RecT"/>
</dbReference>